<keyword evidence="2" id="KW-1185">Reference proteome</keyword>
<dbReference type="Gene3D" id="3.40.50.720">
    <property type="entry name" value="NAD(P)-binding Rossmann-like Domain"/>
    <property type="match status" value="1"/>
</dbReference>
<organism evidence="1 2">
    <name type="scientific">Sinorhizobium mexicanum</name>
    <dbReference type="NCBI Taxonomy" id="375549"/>
    <lineage>
        <taxon>Bacteria</taxon>
        <taxon>Pseudomonadati</taxon>
        <taxon>Pseudomonadota</taxon>
        <taxon>Alphaproteobacteria</taxon>
        <taxon>Hyphomicrobiales</taxon>
        <taxon>Rhizobiaceae</taxon>
        <taxon>Sinorhizobium/Ensifer group</taxon>
        <taxon>Sinorhizobium</taxon>
    </lineage>
</organism>
<dbReference type="Proteomes" id="UP000510721">
    <property type="component" value="Plasmid pEmeITTGR7b"/>
</dbReference>
<reference evidence="1 2" key="1">
    <citation type="submission" date="2019-06" db="EMBL/GenBank/DDBJ databases">
        <title>Complete genome sequence of Ensifer mexicanus ITTG R7 isolated from nodules of Acacia angustissima (Mill.) Kuntze.</title>
        <authorList>
            <person name="Rincon-Rosales R."/>
            <person name="Rogel M.A."/>
            <person name="Guerrero G."/>
            <person name="Rincon-Molina C.I."/>
            <person name="Lopez-Lopez A."/>
            <person name="Martinez-Romero E."/>
        </authorList>
    </citation>
    <scope>NUCLEOTIDE SEQUENCE [LARGE SCALE GENOMIC DNA]</scope>
    <source>
        <strain evidence="1 2">ITTG R7</strain>
        <plasmid evidence="2">pemeittgr7b</plasmid>
    </source>
</reference>
<sequence length="79" mass="8309">METILATPANLKIICDEANPTPRLIQDPTVVHVGRVKVNSDDQCGLWICFVADNLQVGAALNALLIAKVAIANNVIGGS</sequence>
<name>A0A859QEV9_9HYPH</name>
<protein>
    <recommendedName>
        <fullName evidence="3">Aspartate-semialdehyde dehydrogenase</fullName>
    </recommendedName>
</protein>
<keyword evidence="1" id="KW-0614">Plasmid</keyword>
<accession>A0A859QEV9</accession>
<gene>
    <name evidence="1" type="ORF">FKV68_23605</name>
</gene>
<evidence type="ECO:0000313" key="1">
    <source>
        <dbReference type="EMBL" id="QLL64603.1"/>
    </source>
</evidence>
<dbReference type="EMBL" id="CP041240">
    <property type="protein sequence ID" value="QLL64603.1"/>
    <property type="molecule type" value="Genomic_DNA"/>
</dbReference>
<dbReference type="KEGG" id="emx:FKV68_23605"/>
<evidence type="ECO:0000313" key="2">
    <source>
        <dbReference type="Proteomes" id="UP000510721"/>
    </source>
</evidence>
<evidence type="ECO:0008006" key="3">
    <source>
        <dbReference type="Google" id="ProtNLM"/>
    </source>
</evidence>
<dbReference type="AlphaFoldDB" id="A0A859QEV9"/>
<geneLocation type="plasmid" evidence="2">
    <name>pemeittgr7b</name>
</geneLocation>
<proteinExistence type="predicted"/>
<dbReference type="Gene3D" id="3.30.360.10">
    <property type="entry name" value="Dihydrodipicolinate Reductase, domain 2"/>
    <property type="match status" value="1"/>
</dbReference>